<keyword evidence="4" id="KW-0479">Metal-binding</keyword>
<dbReference type="RefSeq" id="WP_212688440.1">
    <property type="nucleotide sequence ID" value="NZ_JAGSPN010000010.1"/>
</dbReference>
<keyword evidence="8" id="KW-0010">Activator</keyword>
<evidence type="ECO:0000256" key="3">
    <source>
        <dbReference type="ARBA" id="ARBA00022491"/>
    </source>
</evidence>
<name>A0A941I8T9_9BURK</name>
<keyword evidence="2" id="KW-0475">Mercuric resistance</keyword>
<dbReference type="InterPro" id="IPR047057">
    <property type="entry name" value="MerR_fam"/>
</dbReference>
<keyword evidence="5" id="KW-0476">Mercury</keyword>
<keyword evidence="6" id="KW-0805">Transcription regulation</keyword>
<dbReference type="Proteomes" id="UP000680067">
    <property type="component" value="Unassembled WGS sequence"/>
</dbReference>
<dbReference type="InterPro" id="IPR011794">
    <property type="entry name" value="MerR"/>
</dbReference>
<dbReference type="SUPFAM" id="SSF46955">
    <property type="entry name" value="Putative DNA-binding domain"/>
    <property type="match status" value="1"/>
</dbReference>
<dbReference type="PANTHER" id="PTHR30204">
    <property type="entry name" value="REDOX-CYCLING DRUG-SENSING TRANSCRIPTIONAL ACTIVATOR SOXR"/>
    <property type="match status" value="1"/>
</dbReference>
<dbReference type="GO" id="GO:0046689">
    <property type="term" value="P:response to mercury ion"/>
    <property type="evidence" value="ECO:0007669"/>
    <property type="project" value="UniProtKB-KW"/>
</dbReference>
<evidence type="ECO:0000256" key="7">
    <source>
        <dbReference type="ARBA" id="ARBA00023125"/>
    </source>
</evidence>
<evidence type="ECO:0000256" key="5">
    <source>
        <dbReference type="ARBA" id="ARBA00022914"/>
    </source>
</evidence>
<evidence type="ECO:0000256" key="1">
    <source>
        <dbReference type="ARBA" id="ARBA00017146"/>
    </source>
</evidence>
<dbReference type="InterPro" id="IPR009061">
    <property type="entry name" value="DNA-bd_dom_put_sf"/>
</dbReference>
<keyword evidence="3" id="KW-0678">Repressor</keyword>
<comment type="function">
    <text evidence="10">Mediates the mercuric-dependent induction of mercury resistance operon. In the absence of mercury MerR represses transcription by binding tightly to the mer operator region; when mercury is present the dimeric complex binds a single ion and becomes a potent transcriptional activator, while remaining bound to the mer site.</text>
</comment>
<accession>A0A941I8T9</accession>
<dbReference type="Pfam" id="PF13411">
    <property type="entry name" value="MerR_1"/>
    <property type="match status" value="1"/>
</dbReference>
<evidence type="ECO:0000256" key="10">
    <source>
        <dbReference type="ARBA" id="ARBA00024874"/>
    </source>
</evidence>
<evidence type="ECO:0000313" key="13">
    <source>
        <dbReference type="Proteomes" id="UP000680067"/>
    </source>
</evidence>
<evidence type="ECO:0000256" key="6">
    <source>
        <dbReference type="ARBA" id="ARBA00023015"/>
    </source>
</evidence>
<keyword evidence="7" id="KW-0238">DNA-binding</keyword>
<dbReference type="Gene3D" id="1.10.1660.10">
    <property type="match status" value="1"/>
</dbReference>
<proteinExistence type="predicted"/>
<evidence type="ECO:0000256" key="9">
    <source>
        <dbReference type="ARBA" id="ARBA00023163"/>
    </source>
</evidence>
<evidence type="ECO:0000256" key="4">
    <source>
        <dbReference type="ARBA" id="ARBA00022723"/>
    </source>
</evidence>
<dbReference type="SMART" id="SM00422">
    <property type="entry name" value="HTH_MERR"/>
    <property type="match status" value="1"/>
</dbReference>
<dbReference type="PANTHER" id="PTHR30204:SF69">
    <property type="entry name" value="MERR-FAMILY TRANSCRIPTIONAL REGULATOR"/>
    <property type="match status" value="1"/>
</dbReference>
<sequence length="160" mass="17197">MTQHKTDNSPQFTIGKLAAAAGVGVETIRYYQRRGLLPVPDNAQGFRHYPATLADRIRFIRRAQELGFSLDEVGHLLQLEQGGERVAIRSLAGERLAQVQAKIHDLQKMESMLSGLIQACAHSSGDTACPIIAALAGELAVSAPDCPPERPDCPVSGCGH</sequence>
<protein>
    <recommendedName>
        <fullName evidence="1">Mercuric resistance operon regulatory protein</fullName>
    </recommendedName>
</protein>
<dbReference type="GO" id="GO:0003700">
    <property type="term" value="F:DNA-binding transcription factor activity"/>
    <property type="evidence" value="ECO:0007669"/>
    <property type="project" value="InterPro"/>
</dbReference>
<feature type="domain" description="HTH merR-type" evidence="11">
    <location>
        <begin position="11"/>
        <end position="79"/>
    </location>
</feature>
<dbReference type="GO" id="GO:0045340">
    <property type="term" value="F:mercury ion binding"/>
    <property type="evidence" value="ECO:0007669"/>
    <property type="project" value="InterPro"/>
</dbReference>
<gene>
    <name evidence="12" type="ORF">KDM89_13400</name>
</gene>
<keyword evidence="9" id="KW-0804">Transcription</keyword>
<dbReference type="CDD" id="cd04783">
    <property type="entry name" value="HTH_MerR1"/>
    <property type="match status" value="1"/>
</dbReference>
<evidence type="ECO:0000259" key="11">
    <source>
        <dbReference type="PROSITE" id="PS50937"/>
    </source>
</evidence>
<evidence type="ECO:0000313" key="12">
    <source>
        <dbReference type="EMBL" id="MBR7783143.1"/>
    </source>
</evidence>
<evidence type="ECO:0000256" key="2">
    <source>
        <dbReference type="ARBA" id="ARBA00022466"/>
    </source>
</evidence>
<dbReference type="EMBL" id="JAGSPN010000010">
    <property type="protein sequence ID" value="MBR7783143.1"/>
    <property type="molecule type" value="Genomic_DNA"/>
</dbReference>
<comment type="caution">
    <text evidence="12">The sequence shown here is derived from an EMBL/GenBank/DDBJ whole genome shotgun (WGS) entry which is preliminary data.</text>
</comment>
<reference evidence="12" key="1">
    <citation type="submission" date="2021-04" db="EMBL/GenBank/DDBJ databases">
        <title>novel species isolated from subtropical streams in China.</title>
        <authorList>
            <person name="Lu H."/>
        </authorList>
    </citation>
    <scope>NUCLEOTIDE SEQUENCE</scope>
    <source>
        <strain evidence="12">LFS511W</strain>
    </source>
</reference>
<dbReference type="AlphaFoldDB" id="A0A941I8T9"/>
<dbReference type="PRINTS" id="PR00040">
    <property type="entry name" value="HTHMERR"/>
</dbReference>
<dbReference type="GO" id="GO:0003677">
    <property type="term" value="F:DNA binding"/>
    <property type="evidence" value="ECO:0007669"/>
    <property type="project" value="UniProtKB-KW"/>
</dbReference>
<evidence type="ECO:0000256" key="8">
    <source>
        <dbReference type="ARBA" id="ARBA00023159"/>
    </source>
</evidence>
<organism evidence="12 13">
    <name type="scientific">Undibacterium luofuense</name>
    <dbReference type="NCBI Taxonomy" id="2828733"/>
    <lineage>
        <taxon>Bacteria</taxon>
        <taxon>Pseudomonadati</taxon>
        <taxon>Pseudomonadota</taxon>
        <taxon>Betaproteobacteria</taxon>
        <taxon>Burkholderiales</taxon>
        <taxon>Oxalobacteraceae</taxon>
        <taxon>Undibacterium</taxon>
    </lineage>
</organism>
<keyword evidence="13" id="KW-1185">Reference proteome</keyword>
<dbReference type="InterPro" id="IPR000551">
    <property type="entry name" value="MerR-type_HTH_dom"/>
</dbReference>
<dbReference type="PROSITE" id="PS50937">
    <property type="entry name" value="HTH_MERR_2"/>
    <property type="match status" value="1"/>
</dbReference>